<dbReference type="RefSeq" id="WP_220662467.1">
    <property type="nucleotide sequence ID" value="NZ_CP069370.1"/>
</dbReference>
<dbReference type="InterPro" id="IPR036736">
    <property type="entry name" value="ACP-like_sf"/>
</dbReference>
<protein>
    <submittedName>
        <fullName evidence="4">Acyl carrier protein</fullName>
    </submittedName>
</protein>
<evidence type="ECO:0000256" key="1">
    <source>
        <dbReference type="ARBA" id="ARBA00022450"/>
    </source>
</evidence>
<keyword evidence="5" id="KW-1185">Reference proteome</keyword>
<dbReference type="SUPFAM" id="SSF47336">
    <property type="entry name" value="ACP-like"/>
    <property type="match status" value="1"/>
</dbReference>
<dbReference type="AlphaFoldDB" id="A0A8G0ZWQ5"/>
<feature type="domain" description="Carrier" evidence="3">
    <location>
        <begin position="7"/>
        <end position="84"/>
    </location>
</feature>
<evidence type="ECO:0000259" key="3">
    <source>
        <dbReference type="PROSITE" id="PS50075"/>
    </source>
</evidence>
<dbReference type="PROSITE" id="PS50075">
    <property type="entry name" value="CARRIER"/>
    <property type="match status" value="1"/>
</dbReference>
<dbReference type="Pfam" id="PF00550">
    <property type="entry name" value="PP-binding"/>
    <property type="match status" value="1"/>
</dbReference>
<keyword evidence="2" id="KW-0597">Phosphoprotein</keyword>
<organism evidence="4 5">
    <name type="scientific">Neotabrizicola shimadae</name>
    <dbReference type="NCBI Taxonomy" id="2807096"/>
    <lineage>
        <taxon>Bacteria</taxon>
        <taxon>Pseudomonadati</taxon>
        <taxon>Pseudomonadota</taxon>
        <taxon>Alphaproteobacteria</taxon>
        <taxon>Rhodobacterales</taxon>
        <taxon>Paracoccaceae</taxon>
        <taxon>Neotabrizicola</taxon>
    </lineage>
</organism>
<dbReference type="SMART" id="SM00823">
    <property type="entry name" value="PKS_PP"/>
    <property type="match status" value="1"/>
</dbReference>
<gene>
    <name evidence="4" type="ORF">JO391_01550</name>
</gene>
<dbReference type="Proteomes" id="UP000826300">
    <property type="component" value="Chromosome"/>
</dbReference>
<dbReference type="GO" id="GO:0031177">
    <property type="term" value="F:phosphopantetheine binding"/>
    <property type="evidence" value="ECO:0007669"/>
    <property type="project" value="InterPro"/>
</dbReference>
<evidence type="ECO:0000313" key="5">
    <source>
        <dbReference type="Proteomes" id="UP000826300"/>
    </source>
</evidence>
<evidence type="ECO:0000256" key="2">
    <source>
        <dbReference type="ARBA" id="ARBA00022553"/>
    </source>
</evidence>
<accession>A0A8G0ZWQ5</accession>
<keyword evidence="1" id="KW-0596">Phosphopantetheine</keyword>
<name>A0A8G0ZWQ5_9RHOB</name>
<sequence length="87" mass="9355">MNETTKIEAAALRDWLVSYVGAVLDLDVETISTAAPFDSYGFDSVEAVIMAGVLEEEFSIRIDPTMVFDDPSIDGVVAALRSAGLVR</sequence>
<reference evidence="4" key="1">
    <citation type="submission" date="2021-02" db="EMBL/GenBank/DDBJ databases">
        <title>Rhodobacter shimadae sp. nov., an aerobic anoxygenic phototrophic bacterium isolated from a hot spring.</title>
        <authorList>
            <person name="Muramatsu S."/>
            <person name="Haruta S."/>
            <person name="Hirose S."/>
            <person name="Hanada S."/>
        </authorList>
    </citation>
    <scope>NUCLEOTIDE SEQUENCE</scope>
    <source>
        <strain evidence="4">N10</strain>
    </source>
</reference>
<dbReference type="InterPro" id="IPR009081">
    <property type="entry name" value="PP-bd_ACP"/>
</dbReference>
<evidence type="ECO:0000313" key="4">
    <source>
        <dbReference type="EMBL" id="QYZ70251.1"/>
    </source>
</evidence>
<dbReference type="KEGG" id="nsm:JO391_01550"/>
<proteinExistence type="predicted"/>
<dbReference type="Gene3D" id="1.10.1200.10">
    <property type="entry name" value="ACP-like"/>
    <property type="match status" value="1"/>
</dbReference>
<dbReference type="EMBL" id="CP069370">
    <property type="protein sequence ID" value="QYZ70251.1"/>
    <property type="molecule type" value="Genomic_DNA"/>
</dbReference>
<dbReference type="InterPro" id="IPR020806">
    <property type="entry name" value="PKS_PP-bd"/>
</dbReference>